<feature type="region of interest" description="Disordered" evidence="8">
    <location>
        <begin position="902"/>
        <end position="933"/>
    </location>
</feature>
<feature type="compositionally biased region" description="Polar residues" evidence="8">
    <location>
        <begin position="280"/>
        <end position="298"/>
    </location>
</feature>
<comment type="caution">
    <text evidence="11">The sequence shown here is derived from an EMBL/GenBank/DDBJ whole genome shotgun (WGS) entry which is preliminary data.</text>
</comment>
<comment type="subunit">
    <text evidence="6">Component of the GINS complex.</text>
</comment>
<reference evidence="11" key="2">
    <citation type="journal article" date="2023" name="IMA Fungus">
        <title>Comparative genomic study of the Penicillium genus elucidates a diverse pangenome and 15 lateral gene transfer events.</title>
        <authorList>
            <person name="Petersen C."/>
            <person name="Sorensen T."/>
            <person name="Nielsen M.R."/>
            <person name="Sondergaard T.E."/>
            <person name="Sorensen J.L."/>
            <person name="Fitzpatrick D.A."/>
            <person name="Frisvad J.C."/>
            <person name="Nielsen K.L."/>
        </authorList>
    </citation>
    <scope>NUCLEOTIDE SEQUENCE</scope>
    <source>
        <strain evidence="11">IBT 17660</strain>
    </source>
</reference>
<protein>
    <recommendedName>
        <fullName evidence="3 6">DNA replication complex GINS protein PSF3</fullName>
    </recommendedName>
</protein>
<keyword evidence="4 6" id="KW-0235">DNA replication</keyword>
<dbReference type="GO" id="GO:1902975">
    <property type="term" value="P:mitotic DNA replication initiation"/>
    <property type="evidence" value="ECO:0007669"/>
    <property type="project" value="TreeGrafter"/>
</dbReference>
<feature type="region of interest" description="Disordered" evidence="8">
    <location>
        <begin position="1149"/>
        <end position="1171"/>
    </location>
</feature>
<proteinExistence type="inferred from homology"/>
<dbReference type="SUPFAM" id="SSF160059">
    <property type="entry name" value="PriA/YqbF domain"/>
    <property type="match status" value="1"/>
</dbReference>
<dbReference type="PANTHER" id="PTHR22768">
    <property type="entry name" value="DNA REPLICATION COMPLEX GINS PROTEIN PSF3"/>
    <property type="match status" value="1"/>
</dbReference>
<feature type="region of interest" description="Disordered" evidence="8">
    <location>
        <begin position="279"/>
        <end position="308"/>
    </location>
</feature>
<feature type="region of interest" description="Disordered" evidence="8">
    <location>
        <begin position="628"/>
        <end position="650"/>
    </location>
</feature>
<feature type="region of interest" description="Disordered" evidence="8">
    <location>
        <begin position="946"/>
        <end position="1116"/>
    </location>
</feature>
<feature type="compositionally biased region" description="Acidic residues" evidence="8">
    <location>
        <begin position="770"/>
        <end position="779"/>
    </location>
</feature>
<evidence type="ECO:0000256" key="2">
    <source>
        <dbReference type="ARBA" id="ARBA00006343"/>
    </source>
</evidence>
<dbReference type="Gene3D" id="1.20.58.2050">
    <property type="match status" value="1"/>
</dbReference>
<feature type="compositionally biased region" description="Basic and acidic residues" evidence="8">
    <location>
        <begin position="571"/>
        <end position="580"/>
    </location>
</feature>
<feature type="compositionally biased region" description="Basic residues" evidence="8">
    <location>
        <begin position="1159"/>
        <end position="1171"/>
    </location>
</feature>
<feature type="region of interest" description="Disordered" evidence="8">
    <location>
        <begin position="755"/>
        <end position="791"/>
    </location>
</feature>
<accession>A0A9W9WWW1</accession>
<feature type="compositionally biased region" description="Basic and acidic residues" evidence="8">
    <location>
        <begin position="347"/>
        <end position="361"/>
    </location>
</feature>
<evidence type="ECO:0000256" key="4">
    <source>
        <dbReference type="ARBA" id="ARBA00022705"/>
    </source>
</evidence>
<feature type="compositionally biased region" description="Basic and acidic residues" evidence="8">
    <location>
        <begin position="1149"/>
        <end position="1158"/>
    </location>
</feature>
<keyword evidence="5 6" id="KW-0539">Nucleus</keyword>
<evidence type="ECO:0000259" key="9">
    <source>
        <dbReference type="Pfam" id="PF05916"/>
    </source>
</evidence>
<evidence type="ECO:0000256" key="5">
    <source>
        <dbReference type="ARBA" id="ARBA00023242"/>
    </source>
</evidence>
<dbReference type="Pfam" id="PF05916">
    <property type="entry name" value="Sld5"/>
    <property type="match status" value="1"/>
</dbReference>
<feature type="domain" description="DNA replication complex GINS protein PSF3 N-terminal" evidence="10">
    <location>
        <begin position="4"/>
        <end position="55"/>
    </location>
</feature>
<keyword evidence="12" id="KW-1185">Reference proteome</keyword>
<dbReference type="InterPro" id="IPR010492">
    <property type="entry name" value="GINS_Psf3"/>
</dbReference>
<feature type="compositionally biased region" description="Polar residues" evidence="8">
    <location>
        <begin position="212"/>
        <end position="225"/>
    </location>
</feature>
<feature type="compositionally biased region" description="Polar residues" evidence="8">
    <location>
        <begin position="519"/>
        <end position="534"/>
    </location>
</feature>
<dbReference type="OrthoDB" id="10251744at2759"/>
<evidence type="ECO:0000256" key="8">
    <source>
        <dbReference type="SAM" id="MobiDB-lite"/>
    </source>
</evidence>
<evidence type="ECO:0000256" key="1">
    <source>
        <dbReference type="ARBA" id="ARBA00004123"/>
    </source>
</evidence>
<dbReference type="SUPFAM" id="SSF158573">
    <property type="entry name" value="GINS helical bundle-like"/>
    <property type="match status" value="1"/>
</dbReference>
<dbReference type="CDD" id="cd11713">
    <property type="entry name" value="GINS_A_psf3"/>
    <property type="match status" value="1"/>
</dbReference>
<dbReference type="CDD" id="cd21693">
    <property type="entry name" value="GINS_B_Psf3"/>
    <property type="match status" value="1"/>
</dbReference>
<feature type="compositionally biased region" description="Polar residues" evidence="8">
    <location>
        <begin position="1065"/>
        <end position="1075"/>
    </location>
</feature>
<dbReference type="Proteomes" id="UP001147760">
    <property type="component" value="Unassembled WGS sequence"/>
</dbReference>
<evidence type="ECO:0000256" key="6">
    <source>
        <dbReference type="RuleBase" id="RU367161"/>
    </source>
</evidence>
<gene>
    <name evidence="11" type="ORF">N7530_003531</name>
</gene>
<dbReference type="AlphaFoldDB" id="A0A9W9WWW1"/>
<name>A0A9W9WWW1_9EURO</name>
<keyword evidence="7" id="KW-0175">Coiled coil</keyword>
<evidence type="ECO:0000259" key="10">
    <source>
        <dbReference type="Pfam" id="PF22466"/>
    </source>
</evidence>
<dbReference type="GO" id="GO:0000811">
    <property type="term" value="C:GINS complex"/>
    <property type="evidence" value="ECO:0007669"/>
    <property type="project" value="UniProtKB-UniRule"/>
</dbReference>
<feature type="compositionally biased region" description="Basic and acidic residues" evidence="8">
    <location>
        <begin position="640"/>
        <end position="650"/>
    </location>
</feature>
<comment type="similarity">
    <text evidence="2 6">Belongs to the GINS3/PSF3 family.</text>
</comment>
<dbReference type="Pfam" id="PF22466">
    <property type="entry name" value="PSF3_N"/>
    <property type="match status" value="1"/>
</dbReference>
<evidence type="ECO:0000313" key="12">
    <source>
        <dbReference type="Proteomes" id="UP001147760"/>
    </source>
</evidence>
<dbReference type="InterPro" id="IPR055221">
    <property type="entry name" value="PSF3_N"/>
</dbReference>
<comment type="function">
    <text evidence="6">The GINS complex plays an essential role in the initiation of DNA replication.</text>
</comment>
<reference evidence="11" key="1">
    <citation type="submission" date="2022-12" db="EMBL/GenBank/DDBJ databases">
        <authorList>
            <person name="Petersen C."/>
        </authorList>
    </citation>
    <scope>NUCLEOTIDE SEQUENCE</scope>
    <source>
        <strain evidence="11">IBT 17660</strain>
    </source>
</reference>
<evidence type="ECO:0000313" key="11">
    <source>
        <dbReference type="EMBL" id="KAJ5478022.1"/>
    </source>
</evidence>
<feature type="domain" description="GINS subunit" evidence="9">
    <location>
        <begin position="74"/>
        <end position="172"/>
    </location>
</feature>
<sequence>MSYYDIDSILTDAQKLPCTFELEVPGLGILEGNAGEDIKAGTRIDLPLWLGEMLSIGARLGTSRLVTLDMPEALSERVMNALKADPRTLDLRALAPHFYNLSERILELFEEEEMVDVLGDAFKKRAADIADHAHNSRGAVGGGVDFLRGLDETERQLFRAAHDRAKDMRIWSGEAKQLRPNWETGGFLRHVNYAHSVNIMPAAIMDGKTQRRSSAAGQPAPSHSQGPVYHPKTAPKRIVSSKDHSSNLSERPQHPSLSRVKGRANMFTPPRMNAEVSWLRDQSPTHPGTKTPIHSSETPEPGTPTLVNPASALLQDLLKEERAHRSSRVTIPDEFKENAPQSPETTRTQEDTASEKARKASDVFSAGQRKPKEMGMREMDQYVSKMNKLNFDLKLEVFHRTQQMAIYEKKLERMAEMEEQLAHMDELIAEVEELRTTEKDNQILRESNEQLRIDLDKRDMAVTEAVELICQLESKIDMLENGGRASRLSMSRPMTADGTEALAAKSRAMVEIPERTSSKRNSSVLSVAQRQTSSELRKLSKAPSFLRADNKSTATLRSLYAPEEETQSRTSKTELTKSESFHTTTEVMEPESPRLSVLSECSELNPFDTPTRWQEFDQLEIPVRRSSSTGSLDSYVAPAGREESKKDQIDRWMQSREDVNQTIITRRRNRASSDATKASIPGFGTDLYAPKPRGRGRLDASLFGGVRLPPTPDTMSTAYATGANRSNGSNGSITARKSPQTEQDLFFSGRRVNRPRSAEEMASRYSFDGSEVDGSDVDDSMQTNCSDTPRLGVTADESRTILPSFNTVSSKASALLGPGSPNNPAIETFGDLYHANANEASTPTIKRVCSPTKAMTPEAHTSDRDSSSPLTPQDWVAAAKQGPRSCKPKPLEIRQGIQQTELPARTAARSASFHDDSSIASDPSEPEVPGIPTLDMTTLDILEQPLDLGQSKPKPETNHEPRRRLSFIPPFFNRSSNNPRRVQDSPVPNEFEDDNEEGAPSPVIPKTRTMGGASQRPMAQIITPPTDLYSSNPPIHNGEPPQAFRPRGFPQSLTMSTLADHPGSATVSGRPSTSHGIEHKRRSSLGIFGWMKGKRPDSVSVPGIEKSIDSAPKENRAPSRLAYETTHGLGIPRAETPDSMEAHVRPHFEMAVHSDEHARRPRYMGRRARRS</sequence>
<feature type="region of interest" description="Disordered" evidence="8">
    <location>
        <begin position="207"/>
        <end position="266"/>
    </location>
</feature>
<dbReference type="InterPro" id="IPR036224">
    <property type="entry name" value="GINS_bundle-like_dom_sf"/>
</dbReference>
<feature type="region of interest" description="Disordered" evidence="8">
    <location>
        <begin position="322"/>
        <end position="370"/>
    </location>
</feature>
<dbReference type="InterPro" id="IPR021151">
    <property type="entry name" value="GINS_A"/>
</dbReference>
<evidence type="ECO:0000256" key="3">
    <source>
        <dbReference type="ARBA" id="ARBA00015140"/>
    </source>
</evidence>
<feature type="region of interest" description="Disordered" evidence="8">
    <location>
        <begin position="560"/>
        <end position="594"/>
    </location>
</feature>
<dbReference type="InterPro" id="IPR038437">
    <property type="entry name" value="GINS_Psf3_sf"/>
</dbReference>
<feature type="region of interest" description="Disordered" evidence="8">
    <location>
        <begin position="853"/>
        <end position="889"/>
    </location>
</feature>
<feature type="region of interest" description="Disordered" evidence="8">
    <location>
        <begin position="721"/>
        <end position="741"/>
    </location>
</feature>
<evidence type="ECO:0000256" key="7">
    <source>
        <dbReference type="SAM" id="Coils"/>
    </source>
</evidence>
<dbReference type="EMBL" id="JAPWDO010000003">
    <property type="protein sequence ID" value="KAJ5478022.1"/>
    <property type="molecule type" value="Genomic_DNA"/>
</dbReference>
<feature type="coiled-coil region" evidence="7">
    <location>
        <begin position="407"/>
        <end position="454"/>
    </location>
</feature>
<dbReference type="PANTHER" id="PTHR22768:SF0">
    <property type="entry name" value="DNA REPLICATION COMPLEX GINS PROTEIN PSF3"/>
    <property type="match status" value="1"/>
</dbReference>
<feature type="region of interest" description="Disordered" evidence="8">
    <location>
        <begin position="511"/>
        <end position="539"/>
    </location>
</feature>
<organism evidence="11 12">
    <name type="scientific">Penicillium desertorum</name>
    <dbReference type="NCBI Taxonomy" id="1303715"/>
    <lineage>
        <taxon>Eukaryota</taxon>
        <taxon>Fungi</taxon>
        <taxon>Dikarya</taxon>
        <taxon>Ascomycota</taxon>
        <taxon>Pezizomycotina</taxon>
        <taxon>Eurotiomycetes</taxon>
        <taxon>Eurotiomycetidae</taxon>
        <taxon>Eurotiales</taxon>
        <taxon>Aspergillaceae</taxon>
        <taxon>Penicillium</taxon>
    </lineage>
</organism>
<comment type="subcellular location">
    <subcellularLocation>
        <location evidence="1 6">Nucleus</location>
    </subcellularLocation>
</comment>
<feature type="compositionally biased region" description="Basic and acidic residues" evidence="8">
    <location>
        <begin position="1106"/>
        <end position="1116"/>
    </location>
</feature>